<name>A0AAV5TZV3_9BILA</name>
<proteinExistence type="predicted"/>
<dbReference type="Proteomes" id="UP001432027">
    <property type="component" value="Unassembled WGS sequence"/>
</dbReference>
<feature type="non-terminal residue" evidence="2">
    <location>
        <position position="100"/>
    </location>
</feature>
<comment type="caution">
    <text evidence="2">The sequence shown here is derived from an EMBL/GenBank/DDBJ whole genome shotgun (WGS) entry which is preliminary data.</text>
</comment>
<dbReference type="AlphaFoldDB" id="A0AAV5TZV3"/>
<accession>A0AAV5TZV3</accession>
<sequence length="100" mass="11694">RKSTEEESQSESMKKKPRGKSNKFTYLVCEECPFRSLNVCTWMTHLRRKHFTTPYLAGLALLCQCGHESVSKMHSRTCILSEVSVIKKRDGPIRRLYDKR</sequence>
<feature type="non-terminal residue" evidence="2">
    <location>
        <position position="1"/>
    </location>
</feature>
<protein>
    <submittedName>
        <fullName evidence="2">Uncharacterized protein</fullName>
    </submittedName>
</protein>
<organism evidence="2 3">
    <name type="scientific">Pristionchus entomophagus</name>
    <dbReference type="NCBI Taxonomy" id="358040"/>
    <lineage>
        <taxon>Eukaryota</taxon>
        <taxon>Metazoa</taxon>
        <taxon>Ecdysozoa</taxon>
        <taxon>Nematoda</taxon>
        <taxon>Chromadorea</taxon>
        <taxon>Rhabditida</taxon>
        <taxon>Rhabditina</taxon>
        <taxon>Diplogasteromorpha</taxon>
        <taxon>Diplogasteroidea</taxon>
        <taxon>Neodiplogasteridae</taxon>
        <taxon>Pristionchus</taxon>
    </lineage>
</organism>
<evidence type="ECO:0000256" key="1">
    <source>
        <dbReference type="SAM" id="MobiDB-lite"/>
    </source>
</evidence>
<feature type="region of interest" description="Disordered" evidence="1">
    <location>
        <begin position="1"/>
        <end position="20"/>
    </location>
</feature>
<evidence type="ECO:0000313" key="3">
    <source>
        <dbReference type="Proteomes" id="UP001432027"/>
    </source>
</evidence>
<reference evidence="2" key="1">
    <citation type="submission" date="2023-10" db="EMBL/GenBank/DDBJ databases">
        <title>Genome assembly of Pristionchus species.</title>
        <authorList>
            <person name="Yoshida K."/>
            <person name="Sommer R.J."/>
        </authorList>
    </citation>
    <scope>NUCLEOTIDE SEQUENCE</scope>
    <source>
        <strain evidence="2">RS0144</strain>
    </source>
</reference>
<keyword evidence="3" id="KW-1185">Reference proteome</keyword>
<dbReference type="EMBL" id="BTSX01000005">
    <property type="protein sequence ID" value="GMS99694.1"/>
    <property type="molecule type" value="Genomic_DNA"/>
</dbReference>
<gene>
    <name evidence="2" type="ORF">PENTCL1PPCAC_21869</name>
</gene>
<evidence type="ECO:0000313" key="2">
    <source>
        <dbReference type="EMBL" id="GMS99694.1"/>
    </source>
</evidence>